<dbReference type="EMBL" id="BTSY01000001">
    <property type="protein sequence ID" value="GMT09859.1"/>
    <property type="molecule type" value="Genomic_DNA"/>
</dbReference>
<dbReference type="Proteomes" id="UP001432322">
    <property type="component" value="Unassembled WGS sequence"/>
</dbReference>
<accession>A0AAV5URW3</accession>
<name>A0AAV5URW3_9BILA</name>
<feature type="domain" description="F-box" evidence="1">
    <location>
        <begin position="1"/>
        <end position="48"/>
    </location>
</feature>
<evidence type="ECO:0000259" key="1">
    <source>
        <dbReference type="PROSITE" id="PS50181"/>
    </source>
</evidence>
<dbReference type="PROSITE" id="PS50181">
    <property type="entry name" value="FBOX"/>
    <property type="match status" value="1"/>
</dbReference>
<evidence type="ECO:0000313" key="2">
    <source>
        <dbReference type="EMBL" id="GMT09859.1"/>
    </source>
</evidence>
<dbReference type="AlphaFoldDB" id="A0AAV5URW3"/>
<evidence type="ECO:0000313" key="3">
    <source>
        <dbReference type="Proteomes" id="UP001432322"/>
    </source>
</evidence>
<reference evidence="2" key="1">
    <citation type="submission" date="2023-10" db="EMBL/GenBank/DDBJ databases">
        <title>Genome assembly of Pristionchus species.</title>
        <authorList>
            <person name="Yoshida K."/>
            <person name="Sommer R.J."/>
        </authorList>
    </citation>
    <scope>NUCLEOTIDE SEQUENCE</scope>
    <source>
        <strain evidence="2">RS5133</strain>
    </source>
</reference>
<dbReference type="InterPro" id="IPR001810">
    <property type="entry name" value="F-box_dom"/>
</dbReference>
<comment type="caution">
    <text evidence="2">The sequence shown here is derived from an EMBL/GenBank/DDBJ whole genome shotgun (WGS) entry which is preliminary data.</text>
</comment>
<keyword evidence="3" id="KW-1185">Reference proteome</keyword>
<proteinExistence type="predicted"/>
<protein>
    <recommendedName>
        <fullName evidence="1">F-box domain-containing protein</fullName>
    </recommendedName>
</protein>
<organism evidence="2 3">
    <name type="scientific">Pristionchus fissidentatus</name>
    <dbReference type="NCBI Taxonomy" id="1538716"/>
    <lineage>
        <taxon>Eukaryota</taxon>
        <taxon>Metazoa</taxon>
        <taxon>Ecdysozoa</taxon>
        <taxon>Nematoda</taxon>
        <taxon>Chromadorea</taxon>
        <taxon>Rhabditida</taxon>
        <taxon>Rhabditina</taxon>
        <taxon>Diplogasteromorpha</taxon>
        <taxon>Diplogasteroidea</taxon>
        <taxon>Neodiplogasteridae</taxon>
        <taxon>Pristionchus</taxon>
    </lineage>
</organism>
<gene>
    <name evidence="2" type="ORF">PFISCL1PPCAC_1156</name>
</gene>
<sequence length="334" mass="38716">SLELLPPEVLSIVLRHADNRARLRLRSASRTLERSIAASDFHNYFKDVGRTIVTPNRCKNSRRNVCFLLEGVGENGFVLRFGPQLVIRLPKFDSEKGKKLLHLRRRLFKTAYINTLCLLNINFHKVPRNFIDDLLYCCHYRGMRIIYDLHSPATSTCARKFLLDNAHKVSSISVKGLDFSREKLLSLPRMDRSFTVPCMYYDDDCFLQLLRKGHCYLDLPYFDFPCPTTIIEAFEIISASPHEQSVRFCAKPKLMEDVMALLHFDLTRRGYVTSFDTNPKYTVENVMGEDALWTGSCRIRRDDSLIIANMYSSSCNIVITNCKRNTEDLMNRME</sequence>
<feature type="non-terminal residue" evidence="2">
    <location>
        <position position="1"/>
    </location>
</feature>